<dbReference type="KEGG" id="cat:CA2559_11618"/>
<dbReference type="HOGENOM" id="CLU_114144_2_0_10"/>
<keyword evidence="3" id="KW-1185">Reference proteome</keyword>
<dbReference type="OrthoDB" id="707810at2"/>
<accession>A3UA46</accession>
<dbReference type="Proteomes" id="UP000002297">
    <property type="component" value="Chromosome"/>
</dbReference>
<evidence type="ECO:0000313" key="2">
    <source>
        <dbReference type="EMBL" id="EAP86682.1"/>
    </source>
</evidence>
<name>A3UA46_CROAH</name>
<organism evidence="2 3">
    <name type="scientific">Croceibacter atlanticus (strain ATCC BAA-628 / JCM 21780 / CIP 108009 / IAM 15332 / KCTC 12090 / HTCC2559)</name>
    <dbReference type="NCBI Taxonomy" id="216432"/>
    <lineage>
        <taxon>Bacteria</taxon>
        <taxon>Pseudomonadati</taxon>
        <taxon>Bacteroidota</taxon>
        <taxon>Flavobacteriia</taxon>
        <taxon>Flavobacteriales</taxon>
        <taxon>Flavobacteriaceae</taxon>
        <taxon>Croceibacter</taxon>
    </lineage>
</organism>
<evidence type="ECO:0000313" key="3">
    <source>
        <dbReference type="Proteomes" id="UP000002297"/>
    </source>
</evidence>
<dbReference type="AlphaFoldDB" id="A3UA46"/>
<dbReference type="GeneID" id="89454045"/>
<reference evidence="2 3" key="1">
    <citation type="journal article" date="2010" name="J. Bacteriol.">
        <title>The complete genome sequence of Croceibacter atlanticus HTCC2559T.</title>
        <authorList>
            <person name="Oh H.M."/>
            <person name="Kang I."/>
            <person name="Ferriera S."/>
            <person name="Giovannoni S.J."/>
            <person name="Cho J.C."/>
        </authorList>
    </citation>
    <scope>NUCLEOTIDE SEQUENCE [LARGE SCALE GENOMIC DNA]</scope>
    <source>
        <strain evidence="3">ATCC BAA-628 / HTCC2559 / KCTC 12090</strain>
    </source>
</reference>
<dbReference type="Pfam" id="PF18925">
    <property type="entry name" value="DUF5675"/>
    <property type="match status" value="1"/>
</dbReference>
<feature type="domain" description="DUF5675" evidence="1">
    <location>
        <begin position="5"/>
        <end position="113"/>
    </location>
</feature>
<dbReference type="EMBL" id="CP002046">
    <property type="protein sequence ID" value="EAP86682.1"/>
    <property type="molecule type" value="Genomic_DNA"/>
</dbReference>
<sequence>MELVLKRSYFEKGTNGALFVNGQFLCFTIELPWRENQRNISCIPEGTYEIVARHSKRFQNHLHVQDVKGRSLILIHPANNALKELRGCIAPVSQLADIGEGWNSRESLNKLLILCYRAIELNETITLTIKS</sequence>
<evidence type="ECO:0000259" key="1">
    <source>
        <dbReference type="Pfam" id="PF18925"/>
    </source>
</evidence>
<gene>
    <name evidence="2" type="ordered locus">CA2559_11618</name>
</gene>
<dbReference type="InterPro" id="IPR043732">
    <property type="entry name" value="DUF5675"/>
</dbReference>
<dbReference type="RefSeq" id="WP_013188063.1">
    <property type="nucleotide sequence ID" value="NC_014230.1"/>
</dbReference>
<dbReference type="STRING" id="216432.CA2559_11618"/>
<protein>
    <recommendedName>
        <fullName evidence="1">DUF5675 domain-containing protein</fullName>
    </recommendedName>
</protein>
<dbReference type="eggNOG" id="ENOG5032SV8">
    <property type="taxonomic scope" value="Bacteria"/>
</dbReference>
<proteinExistence type="predicted"/>